<dbReference type="InterPro" id="IPR050570">
    <property type="entry name" value="Cell_wall_metabolism_enzyme"/>
</dbReference>
<gene>
    <name evidence="2" type="ORF">COT81_04925</name>
</gene>
<dbReference type="CDD" id="cd12797">
    <property type="entry name" value="M23_peptidase"/>
    <property type="match status" value="1"/>
</dbReference>
<proteinExistence type="predicted"/>
<name>A0A2H0W059_9BACT</name>
<dbReference type="InterPro" id="IPR016047">
    <property type="entry name" value="M23ase_b-sheet_dom"/>
</dbReference>
<reference evidence="3" key="1">
    <citation type="submission" date="2017-09" db="EMBL/GenBank/DDBJ databases">
        <title>Depth-based differentiation of microbial function through sediment-hosted aquifers and enrichment of novel symbionts in the deep terrestrial subsurface.</title>
        <authorList>
            <person name="Probst A.J."/>
            <person name="Ladd B."/>
            <person name="Jarett J.K."/>
            <person name="Geller-Mcgrath D.E."/>
            <person name="Sieber C.M.K."/>
            <person name="Emerson J.B."/>
            <person name="Anantharaman K."/>
            <person name="Thomas B.C."/>
            <person name="Malmstrom R."/>
            <person name="Stieglmeier M."/>
            <person name="Klingl A."/>
            <person name="Woyke T."/>
            <person name="Ryan C.M."/>
            <person name="Banfield J.F."/>
        </authorList>
    </citation>
    <scope>NUCLEOTIDE SEQUENCE [LARGE SCALE GENOMIC DNA]</scope>
</reference>
<dbReference type="GO" id="GO:0004222">
    <property type="term" value="F:metalloendopeptidase activity"/>
    <property type="evidence" value="ECO:0007669"/>
    <property type="project" value="TreeGrafter"/>
</dbReference>
<dbReference type="Pfam" id="PF01551">
    <property type="entry name" value="Peptidase_M23"/>
    <property type="match status" value="1"/>
</dbReference>
<accession>A0A2H0W059</accession>
<dbReference type="AlphaFoldDB" id="A0A2H0W059"/>
<evidence type="ECO:0000259" key="1">
    <source>
        <dbReference type="Pfam" id="PF01551"/>
    </source>
</evidence>
<sequence>MTLSTVTIFERTETEINGRPAVVYDIEKKPGVVNFPHQPKWRNERHNVTDIRSTDSNPTIFYVFGQRPKLDQVMIDKILGSVEFFDEQNSSIIAPINEFSERITKKPFGIYVTPENSPVKTERFRGFHTAVDVEYGDVAEDVAVFAVADGQVMRSGYVGGYGGMIAISHTINGQEYVAIYGHLAPQSLVANGTQVKQGQQIGILGKGGTAETDGERKHLHFGLHIGSDVNVKGYVQTKAELSGWADPQTIIVQ</sequence>
<dbReference type="EMBL" id="PEZZ01000038">
    <property type="protein sequence ID" value="PIS04733.1"/>
    <property type="molecule type" value="Genomic_DNA"/>
</dbReference>
<dbReference type="SUPFAM" id="SSF51261">
    <property type="entry name" value="Duplicated hybrid motif"/>
    <property type="match status" value="1"/>
</dbReference>
<dbReference type="PANTHER" id="PTHR21666">
    <property type="entry name" value="PEPTIDASE-RELATED"/>
    <property type="match status" value="1"/>
</dbReference>
<dbReference type="PANTHER" id="PTHR21666:SF270">
    <property type="entry name" value="MUREIN HYDROLASE ACTIVATOR ENVC"/>
    <property type="match status" value="1"/>
</dbReference>
<dbReference type="InterPro" id="IPR011055">
    <property type="entry name" value="Dup_hybrid_motif"/>
</dbReference>
<evidence type="ECO:0000313" key="2">
    <source>
        <dbReference type="EMBL" id="PIS04733.1"/>
    </source>
</evidence>
<evidence type="ECO:0000313" key="3">
    <source>
        <dbReference type="Proteomes" id="UP000230935"/>
    </source>
</evidence>
<dbReference type="Proteomes" id="UP000230935">
    <property type="component" value="Unassembled WGS sequence"/>
</dbReference>
<protein>
    <recommendedName>
        <fullName evidence="1">M23ase beta-sheet core domain-containing protein</fullName>
    </recommendedName>
</protein>
<dbReference type="Gene3D" id="2.70.70.10">
    <property type="entry name" value="Glucose Permease (Domain IIA)"/>
    <property type="match status" value="1"/>
</dbReference>
<comment type="caution">
    <text evidence="2">The sequence shown here is derived from an EMBL/GenBank/DDBJ whole genome shotgun (WGS) entry which is preliminary data.</text>
</comment>
<organism evidence="2 3">
    <name type="scientific">Candidatus Buchananbacteria bacterium CG10_big_fil_rev_8_21_14_0_10_42_9</name>
    <dbReference type="NCBI Taxonomy" id="1974526"/>
    <lineage>
        <taxon>Bacteria</taxon>
        <taxon>Candidatus Buchananiibacteriota</taxon>
    </lineage>
</organism>
<feature type="domain" description="M23ase beta-sheet core" evidence="1">
    <location>
        <begin position="127"/>
        <end position="226"/>
    </location>
</feature>